<dbReference type="SMART" id="SM00448">
    <property type="entry name" value="REC"/>
    <property type="match status" value="1"/>
</dbReference>
<dbReference type="HOGENOM" id="CLU_000400_0_0_1"/>
<dbReference type="STRING" id="933852.A0A0C2WAM6"/>
<feature type="compositionally biased region" description="Low complexity" evidence="7">
    <location>
        <begin position="284"/>
        <end position="296"/>
    </location>
</feature>
<dbReference type="InterPro" id="IPR001789">
    <property type="entry name" value="Sig_transdc_resp-reg_receiver"/>
</dbReference>
<dbReference type="PROSITE" id="PS50011">
    <property type="entry name" value="PROTEIN_KINASE_DOM"/>
    <property type="match status" value="2"/>
</dbReference>
<feature type="domain" description="Response regulatory" evidence="10">
    <location>
        <begin position="3016"/>
        <end position="3139"/>
    </location>
</feature>
<reference evidence="11 12" key="1">
    <citation type="submission" date="2014-04" db="EMBL/GenBank/DDBJ databases">
        <authorList>
            <consortium name="DOE Joint Genome Institute"/>
            <person name="Kuo A."/>
            <person name="Zuccaro A."/>
            <person name="Kohler A."/>
            <person name="Nagy L.G."/>
            <person name="Floudas D."/>
            <person name="Copeland A."/>
            <person name="Barry K.W."/>
            <person name="Cichocki N."/>
            <person name="Veneault-Fourrey C."/>
            <person name="LaButti K."/>
            <person name="Lindquist E.A."/>
            <person name="Lipzen A."/>
            <person name="Lundell T."/>
            <person name="Morin E."/>
            <person name="Murat C."/>
            <person name="Sun H."/>
            <person name="Tunlid A."/>
            <person name="Henrissat B."/>
            <person name="Grigoriev I.V."/>
            <person name="Hibbett D.S."/>
            <person name="Martin F."/>
            <person name="Nordberg H.P."/>
            <person name="Cantor M.N."/>
            <person name="Hua S.X."/>
        </authorList>
    </citation>
    <scope>NUCLEOTIDE SEQUENCE [LARGE SCALE GENOMIC DNA]</scope>
    <source>
        <strain evidence="11 12">MAFF 305830</strain>
    </source>
</reference>
<evidence type="ECO:0000256" key="2">
    <source>
        <dbReference type="ARBA" id="ARBA00022553"/>
    </source>
</evidence>
<dbReference type="SMART" id="SM00388">
    <property type="entry name" value="HisKA"/>
    <property type="match status" value="1"/>
</dbReference>
<dbReference type="PROSITE" id="PS50109">
    <property type="entry name" value="HIS_KIN"/>
    <property type="match status" value="1"/>
</dbReference>
<dbReference type="Pfam" id="PF02518">
    <property type="entry name" value="HATPase_c"/>
    <property type="match status" value="1"/>
</dbReference>
<dbReference type="PANTHER" id="PTHR45339:SF1">
    <property type="entry name" value="HYBRID SIGNAL TRANSDUCTION HISTIDINE KINASE J"/>
    <property type="match status" value="1"/>
</dbReference>
<dbReference type="Proteomes" id="UP000054097">
    <property type="component" value="Unassembled WGS sequence"/>
</dbReference>
<dbReference type="InterPro" id="IPR011006">
    <property type="entry name" value="CheY-like_superfamily"/>
</dbReference>
<dbReference type="Pfam" id="PF00512">
    <property type="entry name" value="HisKA"/>
    <property type="match status" value="1"/>
</dbReference>
<proteinExistence type="inferred from homology"/>
<dbReference type="Gene3D" id="3.30.450.40">
    <property type="match status" value="1"/>
</dbReference>
<feature type="compositionally biased region" description="Polar residues" evidence="7">
    <location>
        <begin position="381"/>
        <end position="392"/>
    </location>
</feature>
<organism evidence="11 12">
    <name type="scientific">Serendipita vermifera MAFF 305830</name>
    <dbReference type="NCBI Taxonomy" id="933852"/>
    <lineage>
        <taxon>Eukaryota</taxon>
        <taxon>Fungi</taxon>
        <taxon>Dikarya</taxon>
        <taxon>Basidiomycota</taxon>
        <taxon>Agaricomycotina</taxon>
        <taxon>Agaricomycetes</taxon>
        <taxon>Sebacinales</taxon>
        <taxon>Serendipitaceae</taxon>
        <taxon>Serendipita</taxon>
    </lineage>
</organism>
<dbReference type="SUPFAM" id="SSF52172">
    <property type="entry name" value="CheY-like"/>
    <property type="match status" value="1"/>
</dbReference>
<dbReference type="FunFam" id="3.30.565.10:FF:000010">
    <property type="entry name" value="Sensor histidine kinase RcsC"/>
    <property type="match status" value="1"/>
</dbReference>
<keyword evidence="2 6" id="KW-0597">Phosphoprotein</keyword>
<dbReference type="Gene3D" id="3.30.565.10">
    <property type="entry name" value="Histidine kinase-like ATPase, C-terminal domain"/>
    <property type="match status" value="1"/>
</dbReference>
<evidence type="ECO:0000259" key="9">
    <source>
        <dbReference type="PROSITE" id="PS50109"/>
    </source>
</evidence>
<dbReference type="PROSITE" id="PS50110">
    <property type="entry name" value="RESPONSE_REGULATORY"/>
    <property type="match status" value="1"/>
</dbReference>
<dbReference type="InterPro" id="IPR000719">
    <property type="entry name" value="Prot_kinase_dom"/>
</dbReference>
<evidence type="ECO:0008006" key="13">
    <source>
        <dbReference type="Google" id="ProtNLM"/>
    </source>
</evidence>
<feature type="compositionally biased region" description="Basic and acidic residues" evidence="7">
    <location>
        <begin position="272"/>
        <end position="283"/>
    </location>
</feature>
<evidence type="ECO:0000313" key="12">
    <source>
        <dbReference type="Proteomes" id="UP000054097"/>
    </source>
</evidence>
<dbReference type="CDD" id="cd17546">
    <property type="entry name" value="REC_hyHK_CKI1_RcsC-like"/>
    <property type="match status" value="1"/>
</dbReference>
<protein>
    <recommendedName>
        <fullName evidence="13">Protein kinase domain-containing protein</fullName>
    </recommendedName>
</protein>
<feature type="compositionally biased region" description="Basic and acidic residues" evidence="7">
    <location>
        <begin position="249"/>
        <end position="264"/>
    </location>
</feature>
<accession>A0A0C2WAM6</accession>
<feature type="compositionally biased region" description="Low complexity" evidence="7">
    <location>
        <begin position="540"/>
        <end position="549"/>
    </location>
</feature>
<sequence length="3147" mass="344410">MDDAYHPEVHNQPGSQSSPQAFHLPPTLVAHFPPLPAPSHPTDLLTPFSTGSTSDLFRAIIKRPNPISLEINGELHSNAADVAIQFAAELRVYRKVGKHINFVAYLGCVEGLGVVLEWIEGPTLLDVLRGPPPPPRHVKMAPTNVPAHKNPSKRRRITWYNQLVDALVHLHSLGLNHGDLSLLNIHVETRSDSIKLIDFGRSISVVGYPCQHLYLPDPNDPPTPTVKEAKLAPPPAIFKFGGAWVDDDRDARPGRTGRFGEKGGHSTRSSSHGRDPTRPKLFDRSTPSSSSSTRGRPPAEPEDGVALLGGNLGPLSGDLGVERDSRLSRPVNHASRLLHKAPSSSQLGTHMPVTLSRTNRMSREMGREPTIISRPSSTSPVNTRYHLSSSPMSPRHAYEEDGRRGYDQGFEQDEWMQIDSHAPLSPSSMTSRDYAYPPSRHGSRDSPGYGHYGYPREPTDNDLMHYAQSPPPSTPASRRASRSPGRFPTAAHYANAPRAHRHRSTSRPGRSRSPQPPHHRGQHDYPDGRYSSHHPSPQNDGYYDGGYPDQYSPQTVRGHQHGLRPSARAVQAPPPPPSKPPPKPEQIHPGSRPFCAPEILRAPSGSSIDSRTKAWVDPILADAYSLGIILVCMDLCKLVDVNGEKQKREDGSFPDLTGTTIFTELIKVYSAPAPMRERAKRWNDTGSSTFLATGFSLKSSSHVVAKIAPAHSNSAICLGREVIIANQLSALPEGTRIALSIVEALTIPKSAGDCEVVVYLNPGVNALGRYFPNGSINDLLLPWHAVSRSGSGYGPPNEQLSAKRKRERARRNLYGLNIAEDFDGETNGYEDGEAEAEIDADMGPPAGGEVDVSMDLDTPVSFAFLSSTTLPGIRTATDVSKTLISTDASNKPLPSLPPESLDANELPSLPPVPEPNEAWDVMDLASFLEFSIASTHCLEILHKSGHKHREVRANAFHVNVNSGVVRFAHFGNRSESLETTGGPSALVLRASGLLGPGGSSTKDLTTDSAEEEWERMTDVSDLKEFEIQDTRKVKEAICYLAPEQTGTAETNNEDHRTDLYALGILFWTLLVGHGTLPFEGSPVELLHKVVQVRPREVHEIRRDIPPVLGAIIAKLLSKNPDARYNSAVGLKNDLMECQKRLTLSCATAEGSNAAGSLADIDFIPSFELGQHDMFLELTIPGDLFGREKQVEEIRSTIKTFVANAAAHVHSPEGNTILAHKPSHLQMEHPNASLVRSDPSTASLASAGLSNASVGYSNASFGMAADPALQTDVSRVHQDEEMTATARAEGFSSTVDLSRDYSSPTRAMAPGPGLPPVPSLSSHRASIPNYSHAGVGTSTGASAPSLGHNANSHSLSMGSSVLSGASLRGTRTAQAQSIVICGPAGIGKSTLVQMHQATWRKRGLWGHAKMIKGEASPFTGLLTCLSSVLRQLMMFQSDRQMFVSLLRARLGPQLHNVPLLYHGVPELRDLLAAFGINLAEPQALLSTEELGARFQSLVECVYGTLADVRILALFLDDLHFADKSMLDLIGLLADSKSRILILTTCRNDDISVINHVHHVFSSKARTKWINLEPLDQHALVIRRYNLEAIEQSVHAQQLVSAPTDISFLVAHFKDLSQEAQRYLIWASLFGPTFKTNDVANMMDSELEDREGGVSIAKGTSHESNSELESDIDDIVVPGAGYSRASMRGLQQVLAQGWLIQRARDMCSFTHDKYRQAATHMASQLPDIILMQMSLQIASHLMQEPERDVFRITEYCRRCIPLIREHPRREDFIDCLVQAAESSAARGAHELALQAFKDARTLLGEGSWRDFHDRSQELALKLAELYGSQGNHDSSDQLIAETLLHARKAEDRAHALRLRGRNRFVQKDFDGAYNDTVQALKALDVQIPVKISPRELDDMFDKVKSKLLSIGFDEMLHLPRTPNTRTDLIVSIMSDGSTGAFWGANPSMAGYMGLTVTNLALSEGISPGTAVGLFWFLGAIAEKRQMYRFCSDLGKLALQLAYKFGNSIDKCRSETLYSAMASGYAPEHIRTVIERSEAAIALARSAGDRIYEGLAQCYSLAYRLYCSEHLSDLVNLAEEIVADIRVWTVNSDTNALAMAILMTARALAGEAHSRSADTAFDTDKWKEAHFLHKLHESSGNFDLVQLVQGIAGLYSLGFHSRAAELGFDIYTTRTTLPSHRHIRYGLFFHSLAMIQCIRHGSIPQSQQLKYLQQTEVNQQYLRSWVSPSPINNSAWHALIDAELASLQENPEAFKLYDTAVKLAVNHDWAMEEAWALYLEGSHFLRCGVEGLGSELQARGIARHRQWGAYGIVNHLTRNLVPSATPLKRNIFSAEAGVQTDETQDNEVVGPEATEEPSMRHRVKTEDNEASMLTAANLADVLKWSQSISSDINLTSSLQRLTEIATEHSQAQDASFALRTDEGEYNIVTSCSPSQPCIATEVGPPGWRPTEKSGLTTFRTRIFLPDTSTEPRFAQEAGQSVIRSVICIPFSNNRGQTYGALYLGSPTAFTETNVAILSLLSQQASISIANAMLFRSVQQATKANLQMIHSQRQALEEARSSREDAMKATKIKSNFLASMSHELRTPFSSFYGLLDILGSTSLDSNQRELVQTAKQSCELLLKIIDSILDYSKLEASALKLEPLPFLVEDVVADCVELLLPLAAQKLDLSYDISPEVPLWALGDYSRIRQILMNLLGNALKFTEKGSVSTSCYVDDSIPCGEDEVVLKWVIQDTGIGMSEADMKNLWQPFSQADNSSTRRFGGTGLGLSISLSLVKLMGGDIGVTSEPNVGSQFWFHIPVRFHVSDETKKYEENVKHLRQKLLAPRPLRILISSPSSVTLSLLSTLLSGFNLAVVNSPESTIVKLTETASTNTALDFLILDHFGHSQLQEVAVLLDNHSAFSKTKAIHLYTPTPLTAPSANGMFAKPNITRAASVMEGNIDMALASATGFASTQKQIGGSPITSFGRIVRMNKPPRRARLLQLLANLKDISVPAGGLTGSQIERALESLEAAQTLFNTANVLIAEDNPVANKLLVKQLHKYDISVVATVDGSEAVKEWESHPPGFFNFALFDHHMPICDGVDAAKRIRALEMRRKAKSLLPIIALSADCQESTKELCLSAGMTGFLTKPVRSGDLPNLLKTYGTPRVAPAQ</sequence>
<evidence type="ECO:0000256" key="1">
    <source>
        <dbReference type="ARBA" id="ARBA00008171"/>
    </source>
</evidence>
<name>A0A0C2WAM6_SERVB</name>
<dbReference type="InterPro" id="IPR036890">
    <property type="entry name" value="HATPase_C_sf"/>
</dbReference>
<dbReference type="SUPFAM" id="SSF55781">
    <property type="entry name" value="GAF domain-like"/>
    <property type="match status" value="1"/>
</dbReference>
<feature type="domain" description="Protein kinase" evidence="8">
    <location>
        <begin position="42"/>
        <end position="399"/>
    </location>
</feature>
<dbReference type="PRINTS" id="PR00344">
    <property type="entry name" value="BCTRLSENSOR"/>
</dbReference>
<dbReference type="InterPro" id="IPR004358">
    <property type="entry name" value="Sig_transdc_His_kin-like_C"/>
</dbReference>
<feature type="domain" description="Protein kinase" evidence="8">
    <location>
        <begin position="765"/>
        <end position="1135"/>
    </location>
</feature>
<dbReference type="GO" id="GO:0005524">
    <property type="term" value="F:ATP binding"/>
    <property type="evidence" value="ECO:0007669"/>
    <property type="project" value="InterPro"/>
</dbReference>
<feature type="region of interest" description="Disordered" evidence="7">
    <location>
        <begin position="336"/>
        <end position="403"/>
    </location>
</feature>
<dbReference type="SUPFAM" id="SSF52540">
    <property type="entry name" value="P-loop containing nucleoside triphosphate hydrolases"/>
    <property type="match status" value="1"/>
</dbReference>
<feature type="compositionally biased region" description="Low complexity" evidence="7">
    <location>
        <begin position="475"/>
        <end position="484"/>
    </location>
</feature>
<dbReference type="InterPro" id="IPR041664">
    <property type="entry name" value="AAA_16"/>
</dbReference>
<dbReference type="InterPro" id="IPR003594">
    <property type="entry name" value="HATPase_dom"/>
</dbReference>
<dbReference type="SUPFAM" id="SSF55874">
    <property type="entry name" value="ATPase domain of HSP90 chaperone/DNA topoisomerase II/histidine kinase"/>
    <property type="match status" value="1"/>
</dbReference>
<keyword evidence="4" id="KW-0418">Kinase</keyword>
<dbReference type="EMBL" id="KN824336">
    <property type="protein sequence ID" value="KIM23483.1"/>
    <property type="molecule type" value="Genomic_DNA"/>
</dbReference>
<evidence type="ECO:0000259" key="10">
    <source>
        <dbReference type="PROSITE" id="PS50110"/>
    </source>
</evidence>
<dbReference type="InterPro" id="IPR003661">
    <property type="entry name" value="HisK_dim/P_dom"/>
</dbReference>
<feature type="region of interest" description="Disordered" evidence="7">
    <location>
        <begin position="2335"/>
        <end position="2357"/>
    </location>
</feature>
<evidence type="ECO:0000256" key="3">
    <source>
        <dbReference type="ARBA" id="ARBA00022679"/>
    </source>
</evidence>
<dbReference type="InterPro" id="IPR029016">
    <property type="entry name" value="GAF-like_dom_sf"/>
</dbReference>
<dbReference type="Pfam" id="PF00072">
    <property type="entry name" value="Response_reg"/>
    <property type="match status" value="1"/>
</dbReference>
<dbReference type="CDD" id="cd16922">
    <property type="entry name" value="HATPase_EvgS-ArcB-TorS-like"/>
    <property type="match status" value="1"/>
</dbReference>
<keyword evidence="3" id="KW-0808">Transferase</keyword>
<gene>
    <name evidence="11" type="ORF">M408DRAFT_27829</name>
</gene>
<dbReference type="InterPro" id="IPR003018">
    <property type="entry name" value="GAF"/>
</dbReference>
<feature type="modified residue" description="4-aspartylphosphate" evidence="6">
    <location>
        <position position="3068"/>
    </location>
</feature>
<dbReference type="Gene3D" id="1.10.287.130">
    <property type="match status" value="1"/>
</dbReference>
<feature type="domain" description="Histidine kinase" evidence="9">
    <location>
        <begin position="2575"/>
        <end position="2798"/>
    </location>
</feature>
<evidence type="ECO:0000259" key="8">
    <source>
        <dbReference type="PROSITE" id="PS50011"/>
    </source>
</evidence>
<feature type="compositionally biased region" description="Polar residues" evidence="7">
    <location>
        <begin position="1290"/>
        <end position="1304"/>
    </location>
</feature>
<dbReference type="CDD" id="cd00082">
    <property type="entry name" value="HisKA"/>
    <property type="match status" value="1"/>
</dbReference>
<dbReference type="Gene3D" id="1.10.510.10">
    <property type="entry name" value="Transferase(Phosphotransferase) domain 1"/>
    <property type="match status" value="2"/>
</dbReference>
<feature type="region of interest" description="Disordered" evidence="7">
    <location>
        <begin position="1"/>
        <end position="20"/>
    </location>
</feature>
<dbReference type="InterPro" id="IPR001245">
    <property type="entry name" value="Ser-Thr/Tyr_kinase_cat_dom"/>
</dbReference>
<dbReference type="SMART" id="SM00387">
    <property type="entry name" value="HATPase_c"/>
    <property type="match status" value="1"/>
</dbReference>
<feature type="region of interest" description="Disordered" evidence="7">
    <location>
        <begin position="242"/>
        <end position="322"/>
    </location>
</feature>
<feature type="compositionally biased region" description="Pro residues" evidence="7">
    <location>
        <begin position="572"/>
        <end position="584"/>
    </location>
</feature>
<dbReference type="Gene3D" id="3.40.50.2300">
    <property type="match status" value="1"/>
</dbReference>
<dbReference type="InterPro" id="IPR027417">
    <property type="entry name" value="P-loop_NTPase"/>
</dbReference>
<dbReference type="GO" id="GO:0000155">
    <property type="term" value="F:phosphorelay sensor kinase activity"/>
    <property type="evidence" value="ECO:0007669"/>
    <property type="project" value="InterPro"/>
</dbReference>
<dbReference type="OrthoDB" id="60033at2759"/>
<comment type="similarity">
    <text evidence="1">Belongs to the protein kinase superfamily. TKL Ser/Thr protein kinase family. ROCO subfamily.</text>
</comment>
<dbReference type="InterPro" id="IPR036097">
    <property type="entry name" value="HisK_dim/P_sf"/>
</dbReference>
<feature type="compositionally biased region" description="Low complexity" evidence="7">
    <location>
        <begin position="369"/>
        <end position="380"/>
    </location>
</feature>
<evidence type="ECO:0000313" key="11">
    <source>
        <dbReference type="EMBL" id="KIM23483.1"/>
    </source>
</evidence>
<feature type="region of interest" description="Disordered" evidence="7">
    <location>
        <begin position="1278"/>
        <end position="1340"/>
    </location>
</feature>
<dbReference type="SUPFAM" id="SSF47384">
    <property type="entry name" value="Homodimeric domain of signal transducing histidine kinase"/>
    <property type="match status" value="1"/>
</dbReference>
<dbReference type="SMART" id="SM00065">
    <property type="entry name" value="GAF"/>
    <property type="match status" value="1"/>
</dbReference>
<evidence type="ECO:0000256" key="4">
    <source>
        <dbReference type="ARBA" id="ARBA00022777"/>
    </source>
</evidence>
<dbReference type="Pfam" id="PF07714">
    <property type="entry name" value="PK_Tyr_Ser-Thr"/>
    <property type="match status" value="1"/>
</dbReference>
<dbReference type="SUPFAM" id="SSF56112">
    <property type="entry name" value="Protein kinase-like (PK-like)"/>
    <property type="match status" value="2"/>
</dbReference>
<dbReference type="Pfam" id="PF13185">
    <property type="entry name" value="GAF_2"/>
    <property type="match status" value="1"/>
</dbReference>
<evidence type="ECO:0000256" key="6">
    <source>
        <dbReference type="PROSITE-ProRule" id="PRU00169"/>
    </source>
</evidence>
<reference evidence="12" key="2">
    <citation type="submission" date="2015-01" db="EMBL/GenBank/DDBJ databases">
        <title>Evolutionary Origins and Diversification of the Mycorrhizal Mutualists.</title>
        <authorList>
            <consortium name="DOE Joint Genome Institute"/>
            <consortium name="Mycorrhizal Genomics Consortium"/>
            <person name="Kohler A."/>
            <person name="Kuo A."/>
            <person name="Nagy L.G."/>
            <person name="Floudas D."/>
            <person name="Copeland A."/>
            <person name="Barry K.W."/>
            <person name="Cichocki N."/>
            <person name="Veneault-Fourrey C."/>
            <person name="LaButti K."/>
            <person name="Lindquist E.A."/>
            <person name="Lipzen A."/>
            <person name="Lundell T."/>
            <person name="Morin E."/>
            <person name="Murat C."/>
            <person name="Riley R."/>
            <person name="Ohm R."/>
            <person name="Sun H."/>
            <person name="Tunlid A."/>
            <person name="Henrissat B."/>
            <person name="Grigoriev I.V."/>
            <person name="Hibbett D.S."/>
            <person name="Martin F."/>
        </authorList>
    </citation>
    <scope>NUCLEOTIDE SEQUENCE [LARGE SCALE GENOMIC DNA]</scope>
    <source>
        <strain evidence="12">MAFF 305830</strain>
    </source>
</reference>
<dbReference type="InterPro" id="IPR005467">
    <property type="entry name" value="His_kinase_dom"/>
</dbReference>
<dbReference type="Pfam" id="PF13191">
    <property type="entry name" value="AAA_16"/>
    <property type="match status" value="1"/>
</dbReference>
<keyword evidence="5" id="KW-0902">Two-component regulatory system</keyword>
<evidence type="ECO:0000256" key="7">
    <source>
        <dbReference type="SAM" id="MobiDB-lite"/>
    </source>
</evidence>
<dbReference type="PANTHER" id="PTHR45339">
    <property type="entry name" value="HYBRID SIGNAL TRANSDUCTION HISTIDINE KINASE J"/>
    <property type="match status" value="1"/>
</dbReference>
<feature type="region of interest" description="Disordered" evidence="7">
    <location>
        <begin position="421"/>
        <end position="603"/>
    </location>
</feature>
<keyword evidence="12" id="KW-1185">Reference proteome</keyword>
<evidence type="ECO:0000256" key="5">
    <source>
        <dbReference type="ARBA" id="ARBA00023012"/>
    </source>
</evidence>
<dbReference type="InterPro" id="IPR011009">
    <property type="entry name" value="Kinase-like_dom_sf"/>
</dbReference>